<sequence>MIVDGLQRIDNMSLVMFLIQVSQQLKWTLIADTVISMSLFAIPSGTLI</sequence>
<gene>
    <name evidence="1" type="ORF">KT99_18682</name>
</gene>
<evidence type="ECO:0000313" key="2">
    <source>
        <dbReference type="Proteomes" id="UP000005839"/>
    </source>
</evidence>
<keyword evidence="2" id="KW-1185">Reference proteome</keyword>
<organism evidence="1 2">
    <name type="scientific">Shewanella benthica KT99</name>
    <dbReference type="NCBI Taxonomy" id="314608"/>
    <lineage>
        <taxon>Bacteria</taxon>
        <taxon>Pseudomonadati</taxon>
        <taxon>Pseudomonadota</taxon>
        <taxon>Gammaproteobacteria</taxon>
        <taxon>Alteromonadales</taxon>
        <taxon>Shewanellaceae</taxon>
        <taxon>Shewanella</taxon>
    </lineage>
</organism>
<dbReference type="AlphaFoldDB" id="A9CWU6"/>
<name>A9CWU6_9GAMM</name>
<evidence type="ECO:0000313" key="1">
    <source>
        <dbReference type="EMBL" id="EDQ02572.1"/>
    </source>
</evidence>
<protein>
    <submittedName>
        <fullName evidence="1">Uncharacterized protein</fullName>
    </submittedName>
</protein>
<reference evidence="1 2" key="1">
    <citation type="submission" date="2007-10" db="EMBL/GenBank/DDBJ databases">
        <authorList>
            <person name="Yayanos A."/>
            <person name="Ferriera S."/>
            <person name="Johnson J."/>
            <person name="Kravitz S."/>
            <person name="Halpern A."/>
            <person name="Remington K."/>
            <person name="Beeson K."/>
            <person name="Tran B."/>
            <person name="Rogers Y.-H."/>
            <person name="Friedman R."/>
            <person name="Venter J.C."/>
        </authorList>
    </citation>
    <scope>NUCLEOTIDE SEQUENCE [LARGE SCALE GENOMIC DNA]</scope>
    <source>
        <strain evidence="1 2">KT99</strain>
    </source>
</reference>
<accession>A9CWU6</accession>
<dbReference type="Proteomes" id="UP000005839">
    <property type="component" value="Unassembled WGS sequence"/>
</dbReference>
<comment type="caution">
    <text evidence="1">The sequence shown here is derived from an EMBL/GenBank/DDBJ whole genome shotgun (WGS) entry which is preliminary data.</text>
</comment>
<dbReference type="EMBL" id="ABIC01000002">
    <property type="protein sequence ID" value="EDQ02572.1"/>
    <property type="molecule type" value="Genomic_DNA"/>
</dbReference>
<dbReference type="STRING" id="314608.KT99_18682"/>
<proteinExistence type="predicted"/>